<protein>
    <submittedName>
        <fullName evidence="1">Uncharacterized protein</fullName>
    </submittedName>
</protein>
<dbReference type="AlphaFoldDB" id="A0AAD5C258"/>
<keyword evidence="2" id="KW-1185">Reference proteome</keyword>
<feature type="non-terminal residue" evidence="1">
    <location>
        <position position="71"/>
    </location>
</feature>
<proteinExistence type="predicted"/>
<organism evidence="1 2">
    <name type="scientific">Ambrosia artemisiifolia</name>
    <name type="common">Common ragweed</name>
    <dbReference type="NCBI Taxonomy" id="4212"/>
    <lineage>
        <taxon>Eukaryota</taxon>
        <taxon>Viridiplantae</taxon>
        <taxon>Streptophyta</taxon>
        <taxon>Embryophyta</taxon>
        <taxon>Tracheophyta</taxon>
        <taxon>Spermatophyta</taxon>
        <taxon>Magnoliopsida</taxon>
        <taxon>eudicotyledons</taxon>
        <taxon>Gunneridae</taxon>
        <taxon>Pentapetalae</taxon>
        <taxon>asterids</taxon>
        <taxon>campanulids</taxon>
        <taxon>Asterales</taxon>
        <taxon>Asteraceae</taxon>
        <taxon>Asteroideae</taxon>
        <taxon>Heliantheae alliance</taxon>
        <taxon>Heliantheae</taxon>
        <taxon>Ambrosia</taxon>
    </lineage>
</organism>
<accession>A0AAD5C258</accession>
<dbReference type="Proteomes" id="UP001206925">
    <property type="component" value="Unassembled WGS sequence"/>
</dbReference>
<comment type="caution">
    <text evidence="1">The sequence shown here is derived from an EMBL/GenBank/DDBJ whole genome shotgun (WGS) entry which is preliminary data.</text>
</comment>
<evidence type="ECO:0000313" key="1">
    <source>
        <dbReference type="EMBL" id="KAI7733535.1"/>
    </source>
</evidence>
<dbReference type="EMBL" id="JAMZMK010009949">
    <property type="protein sequence ID" value="KAI7733535.1"/>
    <property type="molecule type" value="Genomic_DNA"/>
</dbReference>
<feature type="non-terminal residue" evidence="1">
    <location>
        <position position="1"/>
    </location>
</feature>
<gene>
    <name evidence="1" type="ORF">M8C21_031746</name>
</gene>
<sequence length="71" mass="7955">SVVNCAIIKGLTRFRCVSAVHKLGVDNGCYDLRNNARKICAQLKTTTNTTDRTKYGVIWAKPRIRRSITST</sequence>
<evidence type="ECO:0000313" key="2">
    <source>
        <dbReference type="Proteomes" id="UP001206925"/>
    </source>
</evidence>
<name>A0AAD5C258_AMBAR</name>
<reference evidence="1" key="1">
    <citation type="submission" date="2022-06" db="EMBL/GenBank/DDBJ databases">
        <title>Uncovering the hologenomic basis of an extraordinary plant invasion.</title>
        <authorList>
            <person name="Bieker V.C."/>
            <person name="Martin M.D."/>
            <person name="Gilbert T."/>
            <person name="Hodgins K."/>
            <person name="Battlay P."/>
            <person name="Petersen B."/>
            <person name="Wilson J."/>
        </authorList>
    </citation>
    <scope>NUCLEOTIDE SEQUENCE</scope>
    <source>
        <strain evidence="1">AA19_3_7</strain>
        <tissue evidence="1">Leaf</tissue>
    </source>
</reference>